<sequence>HPETDPIHRFGIDDASGELSYYVSIDAPGVVVAETNRPTSTRPTTIRPTTASPTAGIDPPTISPTTMATEMPASTTSSEPTIEPTPPPTILSMSPTITSGTIGGRAFLDTNGDGHRDADSSYEPYVPYVPVRLYTCYDFATDDDRVDDEPVIVAAARTNAQGLYRFKNLFMGYYRVVVRPTSEYGISPIWSGGGSVSYNGTDDGDLPDNDFDSDTSASACYELTSDEIDISLDIGMVLLNDGENITAVEGDSAPTSAPATTSTPVVNSSVTIFGIVFDDVDDSGYFDIVDDNETGFPNVRVALFDCDGSIKLTTRTDDNGMYGFSGLVVGSYLVRVSPPGGYRVSSVWTGLVYDADSMADPATNSTICQEYQAGDSELNVGMSSISEGSTPSLAPIAQPVLGDGSPCSGAICPIDGMCRNKAGLCGAGLSFCNQNSVWDPTCADEIDGDGVNAPISTPTTSLVPSLEDEDDAPDICNDDGTVGMTKNDTASDNGRVQGINLAFTYAIKRDTAGSPDSNLVAKFENELHMRLSCVYFIGKCLSCKDDLYNEVGSVRRRRTSYQIRFMVNVNNSSVAGISALPKDEPNTVEVCADDTKTDCHVMDGAFTVYFPHDTTLDVIGQESQQMLLVVKNEMEKNDFAGVQVSYNNAPFPTVSAAKVESESDFESNGGFSVGAILGCVIGIVVFIAIVALIASLITRNTRKKDQESLYGQRAVPTGDGEQTKQDEAYESDFEGSDCSGSLSSASSEEDEEVGSGIASGSAPSAFSGDTFPSNVAQATPGGFDDDSSSGDEYSAAAVSYDDESEISSNFRAAPMGFSNRENRQMSDENMAMYENRGVADGFNGVEYSTSPEGYFDGEGYDSIKYDRQDDNCIHGPSYILQNYEGKIQSREKDDYDDEVGSITSADPPGTSYRDLPHVDDLSNSQGRFQLYESENSKSDDIDDTSDFLLDHHFEDIPSGIHNSFHDESLSSSHGSRESHHSIRSNFSSRSRDQNKQGDIRYVDEYGQEYVVRDQDYIEDNYQDHNQNYLPTPAFNHYKQNIEYYSKEDDYYPQEDEFYQQHSRDDYIGEVNAMENSIGTFNHRIDEDHSFRPIPSSNTAFYPPEELDEVSHASSAATNPRSNKSPGSSVGNRGRSPNSEKHGVQEESITSIFKSLSEIQTRLASKVKTALPESGLTQHELAARANLTKNPFNEYAHQKTENVVGVAWGKEVVVEDASVDGSQVGDYSARAGQIWVPQQGTWIEPVDET</sequence>
<evidence type="ECO:0000256" key="4">
    <source>
        <dbReference type="SAM" id="MobiDB-lite"/>
    </source>
</evidence>
<dbReference type="PANTHER" id="PTHR23303">
    <property type="entry name" value="CARBOXYPEPTIDASE REGULATORY REGION-CONTAINING"/>
    <property type="match status" value="1"/>
</dbReference>
<name>A0ABD3RXP4_9STRA</name>
<feature type="region of interest" description="Disordered" evidence="4">
    <location>
        <begin position="892"/>
        <end position="921"/>
    </location>
</feature>
<feature type="compositionally biased region" description="Low complexity" evidence="4">
    <location>
        <begin position="37"/>
        <end position="55"/>
    </location>
</feature>
<feature type="compositionally biased region" description="Low complexity" evidence="4">
    <location>
        <begin position="736"/>
        <end position="746"/>
    </location>
</feature>
<dbReference type="InterPro" id="IPR033764">
    <property type="entry name" value="Sdr_B"/>
</dbReference>
<evidence type="ECO:0000256" key="3">
    <source>
        <dbReference type="ARBA" id="ARBA00022729"/>
    </source>
</evidence>
<accession>A0ABD3RXP4</accession>
<comment type="caution">
    <text evidence="7">The sequence shown here is derived from an EMBL/GenBank/DDBJ whole genome shotgun (WGS) entry which is preliminary data.</text>
</comment>
<feature type="compositionally biased region" description="Polar residues" evidence="4">
    <location>
        <begin position="1111"/>
        <end position="1136"/>
    </location>
</feature>
<evidence type="ECO:0000313" key="7">
    <source>
        <dbReference type="EMBL" id="KAL3816956.1"/>
    </source>
</evidence>
<dbReference type="SUPFAM" id="SSF117074">
    <property type="entry name" value="Hypothetical protein PA1324"/>
    <property type="match status" value="1"/>
</dbReference>
<feature type="transmembrane region" description="Helical" evidence="5">
    <location>
        <begin position="671"/>
        <end position="697"/>
    </location>
</feature>
<feature type="compositionally biased region" description="Low complexity" evidence="4">
    <location>
        <begin position="754"/>
        <end position="768"/>
    </location>
</feature>
<keyword evidence="5" id="KW-0472">Membrane</keyword>
<feature type="domain" description="SD-repeat containing protein B" evidence="6">
    <location>
        <begin position="275"/>
        <end position="380"/>
    </location>
</feature>
<feature type="compositionally biased region" description="Basic and acidic residues" evidence="4">
    <location>
        <begin position="989"/>
        <end position="1001"/>
    </location>
</feature>
<evidence type="ECO:0000313" key="8">
    <source>
        <dbReference type="Proteomes" id="UP001530377"/>
    </source>
</evidence>
<dbReference type="Pfam" id="PF17210">
    <property type="entry name" value="SdrD_B"/>
    <property type="match status" value="2"/>
</dbReference>
<dbReference type="InterPro" id="IPR013783">
    <property type="entry name" value="Ig-like_fold"/>
</dbReference>
<gene>
    <name evidence="7" type="ORF">ACHAXA_001784</name>
</gene>
<comment type="subcellular location">
    <subcellularLocation>
        <location evidence="1">Secreted</location>
    </subcellularLocation>
</comment>
<dbReference type="EMBL" id="JALLPB020000124">
    <property type="protein sequence ID" value="KAL3816956.1"/>
    <property type="molecule type" value="Genomic_DNA"/>
</dbReference>
<keyword evidence="2" id="KW-0964">Secreted</keyword>
<evidence type="ECO:0000256" key="1">
    <source>
        <dbReference type="ARBA" id="ARBA00004613"/>
    </source>
</evidence>
<organism evidence="7 8">
    <name type="scientific">Cyclostephanos tholiformis</name>
    <dbReference type="NCBI Taxonomy" id="382380"/>
    <lineage>
        <taxon>Eukaryota</taxon>
        <taxon>Sar</taxon>
        <taxon>Stramenopiles</taxon>
        <taxon>Ochrophyta</taxon>
        <taxon>Bacillariophyta</taxon>
        <taxon>Coscinodiscophyceae</taxon>
        <taxon>Thalassiosirophycidae</taxon>
        <taxon>Stephanodiscales</taxon>
        <taxon>Stephanodiscaceae</taxon>
        <taxon>Cyclostephanos</taxon>
    </lineage>
</organism>
<keyword evidence="8" id="KW-1185">Reference proteome</keyword>
<evidence type="ECO:0000259" key="6">
    <source>
        <dbReference type="Pfam" id="PF17210"/>
    </source>
</evidence>
<keyword evidence="3" id="KW-0732">Signal</keyword>
<keyword evidence="5" id="KW-0812">Transmembrane</keyword>
<feature type="non-terminal residue" evidence="7">
    <location>
        <position position="1"/>
    </location>
</feature>
<feature type="region of interest" description="Disordered" evidence="4">
    <location>
        <begin position="102"/>
        <end position="121"/>
    </location>
</feature>
<feature type="region of interest" description="Disordered" evidence="4">
    <location>
        <begin position="1107"/>
        <end position="1146"/>
    </location>
</feature>
<proteinExistence type="predicted"/>
<dbReference type="SUPFAM" id="SSF49478">
    <property type="entry name" value="Cna protein B-type domain"/>
    <property type="match status" value="1"/>
</dbReference>
<evidence type="ECO:0000256" key="5">
    <source>
        <dbReference type="SAM" id="Phobius"/>
    </source>
</evidence>
<feature type="region of interest" description="Disordered" evidence="4">
    <location>
        <begin position="705"/>
        <end position="802"/>
    </location>
</feature>
<feature type="region of interest" description="Disordered" evidence="4">
    <location>
        <begin position="37"/>
        <end position="96"/>
    </location>
</feature>
<reference evidence="7 8" key="1">
    <citation type="submission" date="2024-10" db="EMBL/GenBank/DDBJ databases">
        <title>Updated reference genomes for cyclostephanoid diatoms.</title>
        <authorList>
            <person name="Roberts W.R."/>
            <person name="Alverson A.J."/>
        </authorList>
    </citation>
    <scope>NUCLEOTIDE SEQUENCE [LARGE SCALE GENOMIC DNA]</scope>
    <source>
        <strain evidence="7 8">AJA228-03</strain>
    </source>
</reference>
<dbReference type="PANTHER" id="PTHR23303:SF15">
    <property type="entry name" value="COLOSSIN-A"/>
    <property type="match status" value="1"/>
</dbReference>
<feature type="compositionally biased region" description="Basic and acidic residues" evidence="4">
    <location>
        <begin position="964"/>
        <end position="980"/>
    </location>
</feature>
<dbReference type="Gene3D" id="2.60.40.10">
    <property type="entry name" value="Immunoglobulins"/>
    <property type="match status" value="2"/>
</dbReference>
<dbReference type="Proteomes" id="UP001530377">
    <property type="component" value="Unassembled WGS sequence"/>
</dbReference>
<dbReference type="InterPro" id="IPR051417">
    <property type="entry name" value="SDr/BOS_complex"/>
</dbReference>
<dbReference type="GO" id="GO:0005576">
    <property type="term" value="C:extracellular region"/>
    <property type="evidence" value="ECO:0007669"/>
    <property type="project" value="UniProtKB-SubCell"/>
</dbReference>
<feature type="region of interest" description="Disordered" evidence="4">
    <location>
        <begin position="964"/>
        <end position="1001"/>
    </location>
</feature>
<feature type="domain" description="SD-repeat containing protein B" evidence="6">
    <location>
        <begin position="101"/>
        <end position="236"/>
    </location>
</feature>
<protein>
    <recommendedName>
        <fullName evidence="6">SD-repeat containing protein B domain-containing protein</fullName>
    </recommendedName>
</protein>
<evidence type="ECO:0000256" key="2">
    <source>
        <dbReference type="ARBA" id="ARBA00022525"/>
    </source>
</evidence>
<keyword evidence="5" id="KW-1133">Transmembrane helix</keyword>
<dbReference type="AlphaFoldDB" id="A0ABD3RXP4"/>